<accession>A0ABN7BA89</accession>
<evidence type="ECO:0000256" key="1">
    <source>
        <dbReference type="SAM" id="MobiDB-lite"/>
    </source>
</evidence>
<sequence length="71" mass="7935">MNSAGVPTGRKKTSNFARDKVQVGNAEFAGKIHVLEMEGPSWKLFARWPPPNENSDFHPRTDTKGDKELPL</sequence>
<organism evidence="2 3">
    <name type="scientific">Nesidiocoris tenuis</name>
    <dbReference type="NCBI Taxonomy" id="355587"/>
    <lineage>
        <taxon>Eukaryota</taxon>
        <taxon>Metazoa</taxon>
        <taxon>Ecdysozoa</taxon>
        <taxon>Arthropoda</taxon>
        <taxon>Hexapoda</taxon>
        <taxon>Insecta</taxon>
        <taxon>Pterygota</taxon>
        <taxon>Neoptera</taxon>
        <taxon>Paraneoptera</taxon>
        <taxon>Hemiptera</taxon>
        <taxon>Heteroptera</taxon>
        <taxon>Panheteroptera</taxon>
        <taxon>Cimicomorpha</taxon>
        <taxon>Miridae</taxon>
        <taxon>Dicyphina</taxon>
        <taxon>Nesidiocoris</taxon>
    </lineage>
</organism>
<dbReference type="EMBL" id="AP028920">
    <property type="protein sequence ID" value="BET01184.1"/>
    <property type="molecule type" value="Genomic_DNA"/>
</dbReference>
<protein>
    <submittedName>
        <fullName evidence="2">Uncharacterized protein</fullName>
    </submittedName>
</protein>
<feature type="region of interest" description="Disordered" evidence="1">
    <location>
        <begin position="47"/>
        <end position="71"/>
    </location>
</feature>
<reference evidence="2 3" key="1">
    <citation type="submission" date="2023-09" db="EMBL/GenBank/DDBJ databases">
        <title>Nesidiocoris tenuis whole genome shotgun sequence.</title>
        <authorList>
            <person name="Shibata T."/>
            <person name="Shimoda M."/>
            <person name="Kobayashi T."/>
            <person name="Uehara T."/>
        </authorList>
    </citation>
    <scope>NUCLEOTIDE SEQUENCE [LARGE SCALE GENOMIC DNA]</scope>
    <source>
        <strain evidence="2 3">Japan</strain>
    </source>
</reference>
<name>A0ABN7BA89_9HEMI</name>
<gene>
    <name evidence="2" type="ORF">NTJ_14000</name>
</gene>
<feature type="compositionally biased region" description="Basic and acidic residues" evidence="1">
    <location>
        <begin position="55"/>
        <end position="71"/>
    </location>
</feature>
<keyword evidence="3" id="KW-1185">Reference proteome</keyword>
<dbReference type="Proteomes" id="UP001307889">
    <property type="component" value="Chromosome 12"/>
</dbReference>
<evidence type="ECO:0000313" key="2">
    <source>
        <dbReference type="EMBL" id="BET01184.1"/>
    </source>
</evidence>
<evidence type="ECO:0000313" key="3">
    <source>
        <dbReference type="Proteomes" id="UP001307889"/>
    </source>
</evidence>
<proteinExistence type="predicted"/>